<comment type="caution">
    <text evidence="7">The sequence shown here is derived from an EMBL/GenBank/DDBJ whole genome shotgun (WGS) entry which is preliminary data.</text>
</comment>
<feature type="compositionally biased region" description="Basic and acidic residues" evidence="5">
    <location>
        <begin position="703"/>
        <end position="724"/>
    </location>
</feature>
<dbReference type="STRING" id="43265.A0A545VW96"/>
<evidence type="ECO:0000256" key="1">
    <source>
        <dbReference type="ARBA" id="ARBA00004123"/>
    </source>
</evidence>
<evidence type="ECO:0000256" key="4">
    <source>
        <dbReference type="ARBA" id="ARBA00023242"/>
    </source>
</evidence>
<proteinExistence type="inferred from homology"/>
<evidence type="ECO:0000313" key="8">
    <source>
        <dbReference type="Proteomes" id="UP000315783"/>
    </source>
</evidence>
<dbReference type="Proteomes" id="UP000315783">
    <property type="component" value="Unassembled WGS sequence"/>
</dbReference>
<comment type="subcellular location">
    <subcellularLocation>
        <location evidence="1">Nucleus</location>
    </subcellularLocation>
</comment>
<evidence type="ECO:0000259" key="6">
    <source>
        <dbReference type="Pfam" id="PF08167"/>
    </source>
</evidence>
<evidence type="ECO:0000256" key="3">
    <source>
        <dbReference type="ARBA" id="ARBA00021502"/>
    </source>
</evidence>
<dbReference type="GO" id="GO:0005634">
    <property type="term" value="C:nucleus"/>
    <property type="evidence" value="ECO:0007669"/>
    <property type="project" value="UniProtKB-SubCell"/>
</dbReference>
<dbReference type="PANTHER" id="PTHR34105">
    <property type="entry name" value="PROLINE-, GLUTAMIC ACID- AND LEUCINE-RICH PROTEIN 1"/>
    <property type="match status" value="1"/>
</dbReference>
<organism evidence="7 8">
    <name type="scientific">Cordyceps javanica</name>
    <dbReference type="NCBI Taxonomy" id="43265"/>
    <lineage>
        <taxon>Eukaryota</taxon>
        <taxon>Fungi</taxon>
        <taxon>Dikarya</taxon>
        <taxon>Ascomycota</taxon>
        <taxon>Pezizomycotina</taxon>
        <taxon>Sordariomycetes</taxon>
        <taxon>Hypocreomycetidae</taxon>
        <taxon>Hypocreales</taxon>
        <taxon>Cordycipitaceae</taxon>
        <taxon>Cordyceps</taxon>
    </lineage>
</organism>
<reference evidence="7 8" key="1">
    <citation type="journal article" date="2019" name="Appl. Microbiol. Biotechnol.">
        <title>Genome sequence of Isaria javanica and comparative genome analysis insights into family S53 peptidase evolution in fungal entomopathogens.</title>
        <authorList>
            <person name="Lin R."/>
            <person name="Zhang X."/>
            <person name="Xin B."/>
            <person name="Zou M."/>
            <person name="Gao Y."/>
            <person name="Qin F."/>
            <person name="Hu Q."/>
            <person name="Xie B."/>
            <person name="Cheng X."/>
        </authorList>
    </citation>
    <scope>NUCLEOTIDE SEQUENCE [LARGE SCALE GENOMIC DNA]</scope>
    <source>
        <strain evidence="7 8">IJ1G</strain>
    </source>
</reference>
<feature type="compositionally biased region" description="Acidic residues" evidence="5">
    <location>
        <begin position="743"/>
        <end position="752"/>
    </location>
</feature>
<evidence type="ECO:0000256" key="2">
    <source>
        <dbReference type="ARBA" id="ARBA00010511"/>
    </source>
</evidence>
<keyword evidence="8" id="KW-1185">Reference proteome</keyword>
<gene>
    <name evidence="7" type="ORF">IF1G_06963</name>
</gene>
<dbReference type="OrthoDB" id="20900at2759"/>
<feature type="region of interest" description="Disordered" evidence="5">
    <location>
        <begin position="273"/>
        <end position="296"/>
    </location>
</feature>
<feature type="compositionally biased region" description="Acidic residues" evidence="5">
    <location>
        <begin position="761"/>
        <end position="778"/>
    </location>
</feature>
<dbReference type="AlphaFoldDB" id="A0A545VW96"/>
<feature type="compositionally biased region" description="Acidic residues" evidence="5">
    <location>
        <begin position="616"/>
        <end position="642"/>
    </location>
</feature>
<feature type="region of interest" description="Disordered" evidence="5">
    <location>
        <begin position="616"/>
        <end position="778"/>
    </location>
</feature>
<dbReference type="PANTHER" id="PTHR34105:SF1">
    <property type="entry name" value="PROLINE-, GLUTAMIC ACID- AND LEUCINE-RICH PROTEIN 1"/>
    <property type="match status" value="1"/>
</dbReference>
<dbReference type="Pfam" id="PF08167">
    <property type="entry name" value="RIX1"/>
    <property type="match status" value="1"/>
</dbReference>
<dbReference type="SUPFAM" id="SSF48371">
    <property type="entry name" value="ARM repeat"/>
    <property type="match status" value="1"/>
</dbReference>
<evidence type="ECO:0000256" key="5">
    <source>
        <dbReference type="SAM" id="MobiDB-lite"/>
    </source>
</evidence>
<dbReference type="InterPro" id="IPR012583">
    <property type="entry name" value="RIX1_N"/>
</dbReference>
<protein>
    <recommendedName>
        <fullName evidence="3">Pre-rRNA-processing protein RIX1</fullName>
    </recommendedName>
</protein>
<dbReference type="InterPro" id="IPR016024">
    <property type="entry name" value="ARM-type_fold"/>
</dbReference>
<feature type="compositionally biased region" description="Basic and acidic residues" evidence="5">
    <location>
        <begin position="276"/>
        <end position="294"/>
    </location>
</feature>
<dbReference type="GO" id="GO:0006364">
    <property type="term" value="P:rRNA processing"/>
    <property type="evidence" value="ECO:0007669"/>
    <property type="project" value="TreeGrafter"/>
</dbReference>
<evidence type="ECO:0000313" key="7">
    <source>
        <dbReference type="EMBL" id="TQV94084.1"/>
    </source>
</evidence>
<feature type="domain" description="Pre-rRNA-processing protein RIX1 N-terminal" evidence="6">
    <location>
        <begin position="8"/>
        <end position="211"/>
    </location>
</feature>
<keyword evidence="4" id="KW-0539">Nucleus</keyword>
<comment type="similarity">
    <text evidence="2">Belongs to the RIX1/PELP1 family.</text>
</comment>
<dbReference type="EMBL" id="SPUK01000010">
    <property type="protein sequence ID" value="TQV94084.1"/>
    <property type="molecule type" value="Genomic_DNA"/>
</dbReference>
<accession>A0A545VW96</accession>
<feature type="compositionally biased region" description="Low complexity" evidence="5">
    <location>
        <begin position="728"/>
        <end position="742"/>
    </location>
</feature>
<sequence length="778" mass="83669">MAPQCPPDLRVLCRKLTTTPPDLLSHQLPALTRNLLRCKDVLSAQHDAKAKEDASTSALVHKLKRSITTLLEGRSREGRFAAAVLIKAIVDVGGWEILRTAGPWVNGLLSIVQKGDPVASKELAIVVITRIYILIQPYQTLIREIATPTIPAFGAACVQLLKAHSSTPPHVSETICAALHTLIPHHPATLRPLSSQLRTAVRPYLAPTCSDTLHVPASLTRAAQRLVISMHYVAAKSSGSDEWGKLVDTILRDLHQTADQVLRAVDESWQPTSGYDRTRVSTDGEPKGGHDSSHEQLPSWVGVAAGADRLAGLFSYLEETLRCSTKSAVTIPIGAYLDAICRICVIARLSPKTQTWDQALDTNAGAGRDEKDELWSIVPTLHIAAMSLLLTMTYRLDRDMTPLVPESLDHLVRVVKSGMSVAHIRSIGYQVLNQLLRIAGSTMPKTTVDMIDPILGACCRDLQQDAGVLKPAEKPAPSAKDAKKNGGSVAVANVDLFLAKPEANAASNSLELEPAHKDAASRLLATMLSSLTPCHLKPTMRGLIDKTAIVTANRDAMLSSVLNPYKDQRGRLYPSILPYLCRQYPEDQGLEILRSNLRTSGINGSSDMFASFQEVVEEQEGDEEAEEDADADEEMADGDDDAGAAATTRGEEPSQFGSLASLPKKSATDAPHENPFAARNGAADDGFSAVAASSGSPPKRKHDGSDEAAPAKRLEVGRPAELPKAKAKPAAPTTAQLPAGQAEAEDDDDDSDASVHLNMELEMDDDDDDDDDQQEDGE</sequence>
<name>A0A545VW96_9HYPO</name>